<dbReference type="GO" id="GO:0005886">
    <property type="term" value="C:plasma membrane"/>
    <property type="evidence" value="ECO:0007669"/>
    <property type="project" value="UniProtKB-SubCell"/>
</dbReference>
<feature type="domain" description="NADH:quinone oxidoreductase/Mrp antiporter transmembrane" evidence="9">
    <location>
        <begin position="130"/>
        <end position="418"/>
    </location>
</feature>
<keyword evidence="2" id="KW-1003">Cell membrane</keyword>
<dbReference type="GO" id="GO:0042773">
    <property type="term" value="P:ATP synthesis coupled electron transport"/>
    <property type="evidence" value="ECO:0007669"/>
    <property type="project" value="InterPro"/>
</dbReference>
<feature type="transmembrane region" description="Helical" evidence="8">
    <location>
        <begin position="108"/>
        <end position="127"/>
    </location>
</feature>
<dbReference type="GO" id="GO:0008137">
    <property type="term" value="F:NADH dehydrogenase (ubiquinone) activity"/>
    <property type="evidence" value="ECO:0007669"/>
    <property type="project" value="InterPro"/>
</dbReference>
<keyword evidence="4 8" id="KW-1133">Transmembrane helix</keyword>
<reference evidence="11 12" key="1">
    <citation type="journal article" date="2016" name="Nat. Commun.">
        <title>Thousands of microbial genomes shed light on interconnected biogeochemical processes in an aquifer system.</title>
        <authorList>
            <person name="Anantharaman K."/>
            <person name="Brown C.T."/>
            <person name="Hug L.A."/>
            <person name="Sharon I."/>
            <person name="Castelle C.J."/>
            <person name="Probst A.J."/>
            <person name="Thomas B.C."/>
            <person name="Singh A."/>
            <person name="Wilkins M.J."/>
            <person name="Karaoz U."/>
            <person name="Brodie E.L."/>
            <person name="Williams K.H."/>
            <person name="Hubbard S.S."/>
            <person name="Banfield J.F."/>
        </authorList>
    </citation>
    <scope>NUCLEOTIDE SEQUENCE [LARGE SCALE GENOMIC DNA]</scope>
</reference>
<evidence type="ECO:0000256" key="3">
    <source>
        <dbReference type="ARBA" id="ARBA00022692"/>
    </source>
</evidence>
<comment type="subcellular location">
    <subcellularLocation>
        <location evidence="1">Cell membrane</location>
        <topology evidence="1">Multi-pass membrane protein</topology>
    </subcellularLocation>
    <subcellularLocation>
        <location evidence="7">Membrane</location>
        <topology evidence="7">Multi-pass membrane protein</topology>
    </subcellularLocation>
</comment>
<feature type="transmembrane region" description="Helical" evidence="8">
    <location>
        <begin position="334"/>
        <end position="363"/>
    </location>
</feature>
<feature type="transmembrane region" description="Helical" evidence="8">
    <location>
        <begin position="73"/>
        <end position="96"/>
    </location>
</feature>
<dbReference type="Proteomes" id="UP000176650">
    <property type="component" value="Unassembled WGS sequence"/>
</dbReference>
<dbReference type="NCBIfam" id="NF005086">
    <property type="entry name" value="PRK06521.1"/>
    <property type="match status" value="1"/>
</dbReference>
<feature type="transmembrane region" description="Helical" evidence="8">
    <location>
        <begin position="211"/>
        <end position="233"/>
    </location>
</feature>
<evidence type="ECO:0000259" key="9">
    <source>
        <dbReference type="Pfam" id="PF00361"/>
    </source>
</evidence>
<dbReference type="STRING" id="1797298.A2988_04235"/>
<dbReference type="InterPro" id="IPR001516">
    <property type="entry name" value="Proton_antipo_N"/>
</dbReference>
<feature type="transmembrane region" description="Helical" evidence="8">
    <location>
        <begin position="245"/>
        <end position="268"/>
    </location>
</feature>
<dbReference type="PANTHER" id="PTHR42682:SF3">
    <property type="entry name" value="FORMATE HYDROGENLYASE SUBUNIT 3-RELATED"/>
    <property type="match status" value="1"/>
</dbReference>
<dbReference type="PRINTS" id="PR01437">
    <property type="entry name" value="NUOXDRDTASE4"/>
</dbReference>
<protein>
    <submittedName>
        <fullName evidence="11">Hydrogenase 4 subunit B</fullName>
    </submittedName>
</protein>
<feature type="transmembrane region" description="Helical" evidence="8">
    <location>
        <begin position="304"/>
        <end position="328"/>
    </location>
</feature>
<feature type="transmembrane region" description="Helical" evidence="8">
    <location>
        <begin position="425"/>
        <end position="453"/>
    </location>
</feature>
<dbReference type="InterPro" id="IPR003918">
    <property type="entry name" value="NADH_UbQ_OxRdtase"/>
</dbReference>
<feature type="transmembrane region" description="Helical" evidence="8">
    <location>
        <begin position="535"/>
        <end position="558"/>
    </location>
</feature>
<feature type="domain" description="NADH-Ubiquinone oxidoreductase (complex I) chain 5 N-terminal" evidence="10">
    <location>
        <begin position="71"/>
        <end position="107"/>
    </location>
</feature>
<name>A0A1F5BVQ5_9BACT</name>
<evidence type="ECO:0000313" key="11">
    <source>
        <dbReference type="EMBL" id="OGD34680.1"/>
    </source>
</evidence>
<feature type="transmembrane region" description="Helical" evidence="8">
    <location>
        <begin position="31"/>
        <end position="53"/>
    </location>
</feature>
<feature type="transmembrane region" description="Helical" evidence="8">
    <location>
        <begin position="384"/>
        <end position="405"/>
    </location>
</feature>
<evidence type="ECO:0000256" key="7">
    <source>
        <dbReference type="RuleBase" id="RU000320"/>
    </source>
</evidence>
<feature type="transmembrane region" description="Helical" evidence="8">
    <location>
        <begin position="656"/>
        <end position="674"/>
    </location>
</feature>
<evidence type="ECO:0000256" key="8">
    <source>
        <dbReference type="SAM" id="Phobius"/>
    </source>
</evidence>
<evidence type="ECO:0000256" key="1">
    <source>
        <dbReference type="ARBA" id="ARBA00004651"/>
    </source>
</evidence>
<feature type="transmembrane region" description="Helical" evidence="8">
    <location>
        <begin position="274"/>
        <end position="297"/>
    </location>
</feature>
<comment type="caution">
    <text evidence="11">The sequence shown here is derived from an EMBL/GenBank/DDBJ whole genome shotgun (WGS) entry which is preliminary data.</text>
</comment>
<feature type="transmembrane region" description="Helical" evidence="8">
    <location>
        <begin position="133"/>
        <end position="153"/>
    </location>
</feature>
<evidence type="ECO:0000256" key="4">
    <source>
        <dbReference type="ARBA" id="ARBA00022989"/>
    </source>
</evidence>
<keyword evidence="5" id="KW-0560">Oxidoreductase</keyword>
<feature type="transmembrane region" description="Helical" evidence="8">
    <location>
        <begin position="165"/>
        <end position="186"/>
    </location>
</feature>
<evidence type="ECO:0000256" key="6">
    <source>
        <dbReference type="ARBA" id="ARBA00023136"/>
    </source>
</evidence>
<dbReference type="Pfam" id="PF00361">
    <property type="entry name" value="Proton_antipo_M"/>
    <property type="match status" value="1"/>
</dbReference>
<dbReference type="InterPro" id="IPR001750">
    <property type="entry name" value="ND/Mrp_TM"/>
</dbReference>
<feature type="transmembrane region" description="Helical" evidence="8">
    <location>
        <begin position="6"/>
        <end position="24"/>
    </location>
</feature>
<evidence type="ECO:0000256" key="2">
    <source>
        <dbReference type="ARBA" id="ARBA00022475"/>
    </source>
</evidence>
<keyword evidence="6 8" id="KW-0472">Membrane</keyword>
<sequence length="675" mass="72847">MATFFFAGIILFLSGAFFALVFSGTARVSRLLGYGFALAGSVSGLVFALNVLLTDARTEVSFLTLFSYPLFSFSIDALAAFFMLLVCGIGIAVSLFSFSYAEHYEKRYSTGLLGALYNLFLCSMLLVVAASNVIAFLVFWELMSLLSYFLVTYEHRKESARKAGLLYVVMTHLGTVFLTVAFFLLFRETGSFVFADFHGAGGNISALMRDIIFMLAFIGFGSKAGIVPFHIWLPEAHPAAPSHVSALMSGAMIKIAIYGIIRVVFYLLGGPMEWWWGVLVLVLGTVSALVGVLYALMQHDLKRLLAYSSVENIGIILIGVGSAMLFVASGHNEYAGIALFAGLFHTLNHALFKSLLFLGAGAVHNATGILNIEKLGGLAARMPLVAVSFLIGSMAISALPPLNGFASEWLVFQGLLGNLITLDSVATQVIVGLSVAFLALTGALALACFAKAFSITFLALPRSDQAANAKEPHWSMLAGMLLLAAPCIVLGVVPSLAAALAEPVTAELAVPFAVASDAMSLSLQNPGGFTHASIAPAWITLLFAGTVLMGMVFAAVAWGRHKKRKVPTWACGRHVEPSMEYTGSGLAMPFKLLFSGLYRPTQNIEQETLRGSTYLITSVKYREEITPLFEKYLYDPFVAAVVWVGDKMRKIQTGNLNMYLLYIFGTLIALLYLFV</sequence>
<gene>
    <name evidence="11" type="ORF">A2988_04235</name>
</gene>
<organism evidence="11 12">
    <name type="scientific">Candidatus Azambacteria bacterium RIFCSPLOWO2_01_FULL_46_25</name>
    <dbReference type="NCBI Taxonomy" id="1797298"/>
    <lineage>
        <taxon>Bacteria</taxon>
        <taxon>Candidatus Azamiibacteriota</taxon>
    </lineage>
</organism>
<dbReference type="InterPro" id="IPR052175">
    <property type="entry name" value="ComplexI-like_HydComp"/>
</dbReference>
<evidence type="ECO:0000259" key="10">
    <source>
        <dbReference type="Pfam" id="PF00662"/>
    </source>
</evidence>
<keyword evidence="3 7" id="KW-0812">Transmembrane</keyword>
<dbReference type="AlphaFoldDB" id="A0A1F5BVQ5"/>
<proteinExistence type="predicted"/>
<evidence type="ECO:0000313" key="12">
    <source>
        <dbReference type="Proteomes" id="UP000176650"/>
    </source>
</evidence>
<feature type="transmembrane region" description="Helical" evidence="8">
    <location>
        <begin position="474"/>
        <end position="501"/>
    </location>
</feature>
<dbReference type="GO" id="GO:0016491">
    <property type="term" value="F:oxidoreductase activity"/>
    <property type="evidence" value="ECO:0007669"/>
    <property type="project" value="UniProtKB-KW"/>
</dbReference>
<dbReference type="EMBL" id="MEYS01000001">
    <property type="protein sequence ID" value="OGD34680.1"/>
    <property type="molecule type" value="Genomic_DNA"/>
</dbReference>
<dbReference type="Pfam" id="PF00662">
    <property type="entry name" value="Proton_antipo_N"/>
    <property type="match status" value="1"/>
</dbReference>
<evidence type="ECO:0000256" key="5">
    <source>
        <dbReference type="ARBA" id="ARBA00023002"/>
    </source>
</evidence>
<dbReference type="PANTHER" id="PTHR42682">
    <property type="entry name" value="HYDROGENASE-4 COMPONENT F"/>
    <property type="match status" value="1"/>
</dbReference>
<accession>A0A1F5BVQ5</accession>